<evidence type="ECO:0000313" key="1">
    <source>
        <dbReference type="EMBL" id="CAG8652253.1"/>
    </source>
</evidence>
<comment type="caution">
    <text evidence="1">The sequence shown here is derived from an EMBL/GenBank/DDBJ whole genome shotgun (WGS) entry which is preliminary data.</text>
</comment>
<accession>A0A9N9H759</accession>
<organism evidence="1 2">
    <name type="scientific">Cetraspora pellucida</name>
    <dbReference type="NCBI Taxonomy" id="1433469"/>
    <lineage>
        <taxon>Eukaryota</taxon>
        <taxon>Fungi</taxon>
        <taxon>Fungi incertae sedis</taxon>
        <taxon>Mucoromycota</taxon>
        <taxon>Glomeromycotina</taxon>
        <taxon>Glomeromycetes</taxon>
        <taxon>Diversisporales</taxon>
        <taxon>Gigasporaceae</taxon>
        <taxon>Cetraspora</taxon>
    </lineage>
</organism>
<dbReference type="EMBL" id="CAJVQA010007139">
    <property type="protein sequence ID" value="CAG8652253.1"/>
    <property type="molecule type" value="Genomic_DNA"/>
</dbReference>
<evidence type="ECO:0000313" key="2">
    <source>
        <dbReference type="Proteomes" id="UP000789759"/>
    </source>
</evidence>
<dbReference type="Proteomes" id="UP000789759">
    <property type="component" value="Unassembled WGS sequence"/>
</dbReference>
<proteinExistence type="predicted"/>
<keyword evidence="2" id="KW-1185">Reference proteome</keyword>
<sequence length="53" mass="6266">GNQEENYKNLCTQLKAVIDVTIRNIKKTMVFKQDIHKELSFLKLTIENIFQNI</sequence>
<dbReference type="AlphaFoldDB" id="A0A9N9H759"/>
<protein>
    <submittedName>
        <fullName evidence="1">19628_t:CDS:1</fullName>
    </submittedName>
</protein>
<name>A0A9N9H759_9GLOM</name>
<gene>
    <name evidence="1" type="ORF">CPELLU_LOCUS9394</name>
</gene>
<reference evidence="1" key="1">
    <citation type="submission" date="2021-06" db="EMBL/GenBank/DDBJ databases">
        <authorList>
            <person name="Kallberg Y."/>
            <person name="Tangrot J."/>
            <person name="Rosling A."/>
        </authorList>
    </citation>
    <scope>NUCLEOTIDE SEQUENCE</scope>
    <source>
        <strain evidence="1">FL966</strain>
    </source>
</reference>
<feature type="non-terminal residue" evidence="1">
    <location>
        <position position="1"/>
    </location>
</feature>